<gene>
    <name evidence="3" type="ORF">MERR_LOCUS21103</name>
</gene>
<evidence type="ECO:0000313" key="3">
    <source>
        <dbReference type="EMBL" id="CAA7033868.1"/>
    </source>
</evidence>
<dbReference type="Proteomes" id="UP000467841">
    <property type="component" value="Unassembled WGS sequence"/>
</dbReference>
<dbReference type="OrthoDB" id="9909019at2759"/>
<organism evidence="3 4">
    <name type="scientific">Microthlaspi erraticum</name>
    <dbReference type="NCBI Taxonomy" id="1685480"/>
    <lineage>
        <taxon>Eukaryota</taxon>
        <taxon>Viridiplantae</taxon>
        <taxon>Streptophyta</taxon>
        <taxon>Embryophyta</taxon>
        <taxon>Tracheophyta</taxon>
        <taxon>Spermatophyta</taxon>
        <taxon>Magnoliopsida</taxon>
        <taxon>eudicotyledons</taxon>
        <taxon>Gunneridae</taxon>
        <taxon>Pentapetalae</taxon>
        <taxon>rosids</taxon>
        <taxon>malvids</taxon>
        <taxon>Brassicales</taxon>
        <taxon>Brassicaceae</taxon>
        <taxon>Coluteocarpeae</taxon>
        <taxon>Microthlaspi</taxon>
    </lineage>
</organism>
<dbReference type="AlphaFoldDB" id="A0A6D2IXD3"/>
<keyword evidence="4" id="KW-1185">Reference proteome</keyword>
<sequence>MDKEEDEGLIDASDLVGVGAGNVGVGGGKRKKMKTPSKKSKSDPATTSIKKFKPRDEEWAKRFFCGKRLIFGPDVSSLFLTSFLIGAPAFTFCIRMLVWIRKGDPFFNYTVLTSAFILTLLVCLLL</sequence>
<protein>
    <submittedName>
        <fullName evidence="3">Uncharacterized protein</fullName>
    </submittedName>
</protein>
<name>A0A6D2IXD3_9BRAS</name>
<feature type="transmembrane region" description="Helical" evidence="2">
    <location>
        <begin position="77"/>
        <end position="100"/>
    </location>
</feature>
<reference evidence="3" key="1">
    <citation type="submission" date="2020-01" db="EMBL/GenBank/DDBJ databases">
        <authorList>
            <person name="Mishra B."/>
        </authorList>
    </citation>
    <scope>NUCLEOTIDE SEQUENCE [LARGE SCALE GENOMIC DNA]</scope>
</reference>
<feature type="transmembrane region" description="Helical" evidence="2">
    <location>
        <begin position="106"/>
        <end position="125"/>
    </location>
</feature>
<evidence type="ECO:0000256" key="2">
    <source>
        <dbReference type="SAM" id="Phobius"/>
    </source>
</evidence>
<accession>A0A6D2IXD3</accession>
<evidence type="ECO:0000313" key="4">
    <source>
        <dbReference type="Proteomes" id="UP000467841"/>
    </source>
</evidence>
<dbReference type="EMBL" id="CACVBM020001140">
    <property type="protein sequence ID" value="CAA7033868.1"/>
    <property type="molecule type" value="Genomic_DNA"/>
</dbReference>
<evidence type="ECO:0000256" key="1">
    <source>
        <dbReference type="SAM" id="MobiDB-lite"/>
    </source>
</evidence>
<keyword evidence="2" id="KW-0812">Transmembrane</keyword>
<feature type="region of interest" description="Disordered" evidence="1">
    <location>
        <begin position="20"/>
        <end position="49"/>
    </location>
</feature>
<keyword evidence="2" id="KW-1133">Transmembrane helix</keyword>
<keyword evidence="2" id="KW-0472">Membrane</keyword>
<feature type="compositionally biased region" description="Basic residues" evidence="1">
    <location>
        <begin position="28"/>
        <end position="39"/>
    </location>
</feature>
<proteinExistence type="predicted"/>
<comment type="caution">
    <text evidence="3">The sequence shown here is derived from an EMBL/GenBank/DDBJ whole genome shotgun (WGS) entry which is preliminary data.</text>
</comment>